<feature type="domain" description="RNA polymerase sigma-70 region 2" evidence="6">
    <location>
        <begin position="21"/>
        <end position="86"/>
    </location>
</feature>
<evidence type="ECO:0000313" key="7">
    <source>
        <dbReference type="EMBL" id="GIJ56724.1"/>
    </source>
</evidence>
<dbReference type="GO" id="GO:0003677">
    <property type="term" value="F:DNA binding"/>
    <property type="evidence" value="ECO:0007669"/>
    <property type="project" value="UniProtKB-KW"/>
</dbReference>
<organism evidence="7 8">
    <name type="scientific">Virgisporangium aurantiacum</name>
    <dbReference type="NCBI Taxonomy" id="175570"/>
    <lineage>
        <taxon>Bacteria</taxon>
        <taxon>Bacillati</taxon>
        <taxon>Actinomycetota</taxon>
        <taxon>Actinomycetes</taxon>
        <taxon>Micromonosporales</taxon>
        <taxon>Micromonosporaceae</taxon>
        <taxon>Virgisporangium</taxon>
    </lineage>
</organism>
<dbReference type="PANTHER" id="PTHR43133">
    <property type="entry name" value="RNA POLYMERASE ECF-TYPE SIGMA FACTO"/>
    <property type="match status" value="1"/>
</dbReference>
<dbReference type="InterPro" id="IPR013325">
    <property type="entry name" value="RNA_pol_sigma_r2"/>
</dbReference>
<dbReference type="InterPro" id="IPR039425">
    <property type="entry name" value="RNA_pol_sigma-70-like"/>
</dbReference>
<dbReference type="RefSeq" id="WP_239151741.1">
    <property type="nucleotide sequence ID" value="NZ_BOPG01000025.1"/>
</dbReference>
<evidence type="ECO:0000256" key="3">
    <source>
        <dbReference type="ARBA" id="ARBA00023082"/>
    </source>
</evidence>
<dbReference type="InterPro" id="IPR013324">
    <property type="entry name" value="RNA_pol_sigma_r3/r4-like"/>
</dbReference>
<sequence length="182" mass="20326">MSGTVIAAAVDGDQDAWDTIVERFSAMVWRIARGFRLNAADAADVSQVTWLRVVEHLDALREPDALGAWIAVTARREALQLLRRRREIPVDDTMWTEAADDDAPAPGQRLLRDERNRELWDAFQRLPLRCRTVLRMLVLESPGSYAAVAAALEVPIGSLGPARGRCLDALRQELRLTEGVTR</sequence>
<keyword evidence="3" id="KW-0731">Sigma factor</keyword>
<gene>
    <name evidence="7" type="primary">rpoE_18</name>
    <name evidence="7" type="ORF">Vau01_042400</name>
</gene>
<dbReference type="Pfam" id="PF04542">
    <property type="entry name" value="Sigma70_r2"/>
    <property type="match status" value="1"/>
</dbReference>
<evidence type="ECO:0000256" key="4">
    <source>
        <dbReference type="ARBA" id="ARBA00023125"/>
    </source>
</evidence>
<reference evidence="7" key="1">
    <citation type="submission" date="2021-01" db="EMBL/GenBank/DDBJ databases">
        <title>Whole genome shotgun sequence of Virgisporangium aurantiacum NBRC 16421.</title>
        <authorList>
            <person name="Komaki H."/>
            <person name="Tamura T."/>
        </authorList>
    </citation>
    <scope>NUCLEOTIDE SEQUENCE</scope>
    <source>
        <strain evidence="7">NBRC 16421</strain>
    </source>
</reference>
<dbReference type="InterPro" id="IPR014284">
    <property type="entry name" value="RNA_pol_sigma-70_dom"/>
</dbReference>
<keyword evidence="5" id="KW-0804">Transcription</keyword>
<dbReference type="Proteomes" id="UP000612585">
    <property type="component" value="Unassembled WGS sequence"/>
</dbReference>
<evidence type="ECO:0000313" key="8">
    <source>
        <dbReference type="Proteomes" id="UP000612585"/>
    </source>
</evidence>
<dbReference type="EMBL" id="BOPG01000025">
    <property type="protein sequence ID" value="GIJ56724.1"/>
    <property type="molecule type" value="Genomic_DNA"/>
</dbReference>
<evidence type="ECO:0000256" key="5">
    <source>
        <dbReference type="ARBA" id="ARBA00023163"/>
    </source>
</evidence>
<keyword evidence="4" id="KW-0238">DNA-binding</keyword>
<evidence type="ECO:0000256" key="2">
    <source>
        <dbReference type="ARBA" id="ARBA00023015"/>
    </source>
</evidence>
<dbReference type="PANTHER" id="PTHR43133:SF8">
    <property type="entry name" value="RNA POLYMERASE SIGMA FACTOR HI_1459-RELATED"/>
    <property type="match status" value="1"/>
</dbReference>
<protein>
    <submittedName>
        <fullName evidence="7">RNA polymerase sigma factor</fullName>
    </submittedName>
</protein>
<dbReference type="InterPro" id="IPR007627">
    <property type="entry name" value="RNA_pol_sigma70_r2"/>
</dbReference>
<dbReference type="Gene3D" id="1.10.1740.10">
    <property type="match status" value="1"/>
</dbReference>
<evidence type="ECO:0000259" key="6">
    <source>
        <dbReference type="Pfam" id="PF04542"/>
    </source>
</evidence>
<keyword evidence="8" id="KW-1185">Reference proteome</keyword>
<dbReference type="Gene3D" id="1.10.10.10">
    <property type="entry name" value="Winged helix-like DNA-binding domain superfamily/Winged helix DNA-binding domain"/>
    <property type="match status" value="1"/>
</dbReference>
<proteinExistence type="inferred from homology"/>
<name>A0A8J4E087_9ACTN</name>
<dbReference type="InterPro" id="IPR036388">
    <property type="entry name" value="WH-like_DNA-bd_sf"/>
</dbReference>
<dbReference type="GO" id="GO:0016987">
    <property type="term" value="F:sigma factor activity"/>
    <property type="evidence" value="ECO:0007669"/>
    <property type="project" value="UniProtKB-KW"/>
</dbReference>
<accession>A0A8J4E087</accession>
<comment type="similarity">
    <text evidence="1">Belongs to the sigma-70 factor family. ECF subfamily.</text>
</comment>
<keyword evidence="2" id="KW-0805">Transcription regulation</keyword>
<dbReference type="SUPFAM" id="SSF88946">
    <property type="entry name" value="Sigma2 domain of RNA polymerase sigma factors"/>
    <property type="match status" value="1"/>
</dbReference>
<dbReference type="AlphaFoldDB" id="A0A8J4E087"/>
<evidence type="ECO:0000256" key="1">
    <source>
        <dbReference type="ARBA" id="ARBA00010641"/>
    </source>
</evidence>
<comment type="caution">
    <text evidence="7">The sequence shown here is derived from an EMBL/GenBank/DDBJ whole genome shotgun (WGS) entry which is preliminary data.</text>
</comment>
<dbReference type="GO" id="GO:0006352">
    <property type="term" value="P:DNA-templated transcription initiation"/>
    <property type="evidence" value="ECO:0007669"/>
    <property type="project" value="InterPro"/>
</dbReference>
<dbReference type="SUPFAM" id="SSF88659">
    <property type="entry name" value="Sigma3 and sigma4 domains of RNA polymerase sigma factors"/>
    <property type="match status" value="1"/>
</dbReference>
<dbReference type="NCBIfam" id="TIGR02937">
    <property type="entry name" value="sigma70-ECF"/>
    <property type="match status" value="1"/>
</dbReference>